<evidence type="ECO:0000256" key="6">
    <source>
        <dbReference type="PROSITE-ProRule" id="PRU01373"/>
    </source>
</evidence>
<accession>A0ABX7IIG1</accession>
<reference evidence="9 10" key="1">
    <citation type="submission" date="2021-02" db="EMBL/GenBank/DDBJ databases">
        <title>Complete Genome Sequence of Arcanobacterium phocisimile strain DSM 26142T from a harbour seal.</title>
        <authorList>
            <person name="Borowiak M."/>
            <person name="Alssahen M."/>
            <person name="Malorny B."/>
            <person name="Laemmler C."/>
            <person name="Siebert U."/>
            <person name="Ploetz M."/>
            <person name="Abdulmawjood A."/>
        </authorList>
    </citation>
    <scope>NUCLEOTIDE SEQUENCE [LARGE SCALE GENOMIC DNA]</scope>
    <source>
        <strain evidence="9 10">DSM 26142</strain>
    </source>
</reference>
<protein>
    <submittedName>
        <fullName evidence="9">L,D-transpeptidase family protein</fullName>
    </submittedName>
</protein>
<dbReference type="EMBL" id="CP070228">
    <property type="protein sequence ID" value="QRV02929.1"/>
    <property type="molecule type" value="Genomic_DNA"/>
</dbReference>
<dbReference type="PANTHER" id="PTHR30582">
    <property type="entry name" value="L,D-TRANSPEPTIDASE"/>
    <property type="match status" value="1"/>
</dbReference>
<dbReference type="RefSeq" id="WP_204425593.1">
    <property type="nucleotide sequence ID" value="NZ_CP070228.1"/>
</dbReference>
<dbReference type="CDD" id="cd16913">
    <property type="entry name" value="YkuD_like"/>
    <property type="match status" value="1"/>
</dbReference>
<evidence type="ECO:0000256" key="4">
    <source>
        <dbReference type="ARBA" id="ARBA00022984"/>
    </source>
</evidence>
<evidence type="ECO:0000256" key="1">
    <source>
        <dbReference type="ARBA" id="ARBA00004752"/>
    </source>
</evidence>
<dbReference type="Gene3D" id="2.40.440.10">
    <property type="entry name" value="L,D-transpeptidase catalytic domain-like"/>
    <property type="match status" value="1"/>
</dbReference>
<dbReference type="InterPro" id="IPR038063">
    <property type="entry name" value="Transpep_catalytic_dom"/>
</dbReference>
<dbReference type="InterPro" id="IPR050979">
    <property type="entry name" value="LD-transpeptidase"/>
</dbReference>
<keyword evidence="7" id="KW-0472">Membrane</keyword>
<keyword evidence="4 6" id="KW-0573">Peptidoglycan synthesis</keyword>
<evidence type="ECO:0000256" key="3">
    <source>
        <dbReference type="ARBA" id="ARBA00022960"/>
    </source>
</evidence>
<dbReference type="Proteomes" id="UP000602653">
    <property type="component" value="Chromosome"/>
</dbReference>
<keyword evidence="10" id="KW-1185">Reference proteome</keyword>
<comment type="pathway">
    <text evidence="1 6">Cell wall biogenesis; peptidoglycan biosynthesis.</text>
</comment>
<dbReference type="InterPro" id="IPR005490">
    <property type="entry name" value="LD_TPept_cat_dom"/>
</dbReference>
<evidence type="ECO:0000313" key="10">
    <source>
        <dbReference type="Proteomes" id="UP000602653"/>
    </source>
</evidence>
<evidence type="ECO:0000256" key="7">
    <source>
        <dbReference type="SAM" id="Phobius"/>
    </source>
</evidence>
<keyword evidence="3 6" id="KW-0133">Cell shape</keyword>
<dbReference type="Gene3D" id="3.10.20.800">
    <property type="match status" value="1"/>
</dbReference>
<evidence type="ECO:0000256" key="5">
    <source>
        <dbReference type="ARBA" id="ARBA00023316"/>
    </source>
</evidence>
<evidence type="ECO:0000313" key="9">
    <source>
        <dbReference type="EMBL" id="QRV02929.1"/>
    </source>
</evidence>
<evidence type="ECO:0000259" key="8">
    <source>
        <dbReference type="PROSITE" id="PS52029"/>
    </source>
</evidence>
<feature type="active site" description="Proton donor/acceptor" evidence="6">
    <location>
        <position position="429"/>
    </location>
</feature>
<sequence length="474" mass="50762">MTKKRLAVFGSIGVAGAIIIALMSYVAYFAVTGRALPHAHVGHLDVGGMSETEIKTELTSNIDSVHASISGEGVNNVTADLATMGAQFDVEETTKRVLTSHRPALDYFTSIFSHSAVEPAVSFPDEAKLQEFAQTLTEGQESASMPTAARIEEQDGNFVVIPGTDGRGVPVSEVKRVATELAIAQKSLDVSVQTAALPTQAPSEEMKALATHVNQLRDAEVSIVVGDETITADSATKTSWVSIVDNAPQINKDLVTQWVTSISEDLVTEEVVGIRYKNDRGDIIRVGAQAVPAQNLTNVDQIVSTISTNILNNAPTSQTVEVSTGEEKWEDRLVAVGAENLAYLAAEGEKWIDVNLSNFTVMGYEGATAVKGPIPLIAGAAETPTITGTFNIWHKTPSQTMRGTNVDGTRYETPGVPWIMYFQGDFAIHGAPWRRSFGYDAGEYGSHGCVNVSVSDAKSLYDWAPKGTVVVSHY</sequence>
<dbReference type="SUPFAM" id="SSF141523">
    <property type="entry name" value="L,D-transpeptidase catalytic domain-like"/>
    <property type="match status" value="1"/>
</dbReference>
<evidence type="ECO:0000256" key="2">
    <source>
        <dbReference type="ARBA" id="ARBA00022679"/>
    </source>
</evidence>
<keyword evidence="5 6" id="KW-0961">Cell wall biogenesis/degradation</keyword>
<feature type="transmembrane region" description="Helical" evidence="7">
    <location>
        <begin position="7"/>
        <end position="31"/>
    </location>
</feature>
<dbReference type="SUPFAM" id="SSF143985">
    <property type="entry name" value="L,D-transpeptidase pre-catalytic domain-like"/>
    <property type="match status" value="1"/>
</dbReference>
<keyword evidence="2" id="KW-0808">Transferase</keyword>
<gene>
    <name evidence="9" type="ORF">JTE88_04215</name>
</gene>
<keyword evidence="7" id="KW-0812">Transmembrane</keyword>
<feature type="domain" description="L,D-TPase catalytic" evidence="8">
    <location>
        <begin position="350"/>
        <end position="473"/>
    </location>
</feature>
<feature type="active site" description="Nucleophile" evidence="6">
    <location>
        <position position="449"/>
    </location>
</feature>
<keyword evidence="7" id="KW-1133">Transmembrane helix</keyword>
<organism evidence="9 10">
    <name type="scientific">Arcanobacterium phocisimile</name>
    <dbReference type="NCBI Taxonomy" id="1302235"/>
    <lineage>
        <taxon>Bacteria</taxon>
        <taxon>Bacillati</taxon>
        <taxon>Actinomycetota</taxon>
        <taxon>Actinomycetes</taxon>
        <taxon>Actinomycetales</taxon>
        <taxon>Actinomycetaceae</taxon>
        <taxon>Arcanobacterium</taxon>
    </lineage>
</organism>
<proteinExistence type="predicted"/>
<dbReference type="PANTHER" id="PTHR30582:SF2">
    <property type="entry name" value="L,D-TRANSPEPTIDASE YCIB-RELATED"/>
    <property type="match status" value="1"/>
</dbReference>
<name>A0ABX7IIG1_9ACTO</name>
<dbReference type="InterPro" id="IPR038054">
    <property type="entry name" value="LD_TPept-like_central_sf"/>
</dbReference>
<dbReference type="Pfam" id="PF03734">
    <property type="entry name" value="YkuD"/>
    <property type="match status" value="1"/>
</dbReference>
<dbReference type="PROSITE" id="PS52029">
    <property type="entry name" value="LD_TPASE"/>
    <property type="match status" value="1"/>
</dbReference>